<dbReference type="PROSITE" id="PS01131">
    <property type="entry name" value="RRNA_A_DIMETH"/>
    <property type="match status" value="1"/>
</dbReference>
<evidence type="ECO:0000256" key="5">
    <source>
        <dbReference type="ARBA" id="ARBA00022691"/>
    </source>
</evidence>
<sequence length="271" mass="29825">MHPNKLMGQHFLVSKTVLEKILMAAELSKNDTVLEVGPGLGALTLELSRRTERVIAVEKDRTLAAALKKILAEHGRTNVSVVEKDLLRIPVNELVRGPYKIVANLPYYLTSRFLRMFIADTVARPEEIVVVIQREVAERVVAQPPEMGLLSLSVQTFGTPQIISFIPADAFSPPPKVESAILRITDISPRFFLAHALDEKKFFSLARTAFQQKRKMLANSLALLCEGKAAAEKILAAAHIPGGARPQELSLDDWARLCTALPASHQPQSAP</sequence>
<feature type="binding site" evidence="7 8">
    <location>
        <position position="12"/>
    </location>
    <ligand>
        <name>S-adenosyl-L-methionine</name>
        <dbReference type="ChEBI" id="CHEBI:59789"/>
    </ligand>
</feature>
<dbReference type="EC" id="2.1.1.182" evidence="7"/>
<dbReference type="EMBL" id="MHQL01000021">
    <property type="protein sequence ID" value="OHA03067.1"/>
    <property type="molecule type" value="Genomic_DNA"/>
</dbReference>
<keyword evidence="6 7" id="KW-0694">RNA-binding</keyword>
<feature type="binding site" evidence="7 8">
    <location>
        <position position="104"/>
    </location>
    <ligand>
        <name>S-adenosyl-L-methionine</name>
        <dbReference type="ChEBI" id="CHEBI:59789"/>
    </ligand>
</feature>
<name>A0A1G2KUF1_9BACT</name>
<protein>
    <recommendedName>
        <fullName evidence="7">Ribosomal RNA small subunit methyltransferase A</fullName>
        <ecNumber evidence="7">2.1.1.182</ecNumber>
    </recommendedName>
    <alternativeName>
        <fullName evidence="7">16S rRNA (adenine(1518)-N(6)/adenine(1519)-N(6))-dimethyltransferase</fullName>
    </alternativeName>
    <alternativeName>
        <fullName evidence="7">16S rRNA dimethyladenosine transferase</fullName>
    </alternativeName>
    <alternativeName>
        <fullName evidence="7">16S rRNA dimethylase</fullName>
    </alternativeName>
    <alternativeName>
        <fullName evidence="7">S-adenosylmethionine-6-N', N'-adenosyl(rRNA) dimethyltransferase</fullName>
    </alternativeName>
</protein>
<evidence type="ECO:0000313" key="10">
    <source>
        <dbReference type="EMBL" id="OHA03067.1"/>
    </source>
</evidence>
<evidence type="ECO:0000256" key="2">
    <source>
        <dbReference type="ARBA" id="ARBA00022552"/>
    </source>
</evidence>
<dbReference type="InterPro" id="IPR011530">
    <property type="entry name" value="rRNA_adenine_dimethylase"/>
</dbReference>
<dbReference type="PANTHER" id="PTHR11727">
    <property type="entry name" value="DIMETHYLADENOSINE TRANSFERASE"/>
    <property type="match status" value="1"/>
</dbReference>
<keyword evidence="2 7" id="KW-0698">rRNA processing</keyword>
<dbReference type="HAMAP" id="MF_00607">
    <property type="entry name" value="16SrRNA_methyltr_A"/>
    <property type="match status" value="1"/>
</dbReference>
<dbReference type="Gene3D" id="1.10.8.100">
    <property type="entry name" value="Ribosomal RNA adenine dimethylase-like, domain 2"/>
    <property type="match status" value="1"/>
</dbReference>
<comment type="caution">
    <text evidence="10">The sequence shown here is derived from an EMBL/GenBank/DDBJ whole genome shotgun (WGS) entry which is preliminary data.</text>
</comment>
<feature type="binding site" evidence="7 8">
    <location>
        <position position="58"/>
    </location>
    <ligand>
        <name>S-adenosyl-L-methionine</name>
        <dbReference type="ChEBI" id="CHEBI:59789"/>
    </ligand>
</feature>
<comment type="subcellular location">
    <subcellularLocation>
        <location evidence="7">Cytoplasm</location>
    </subcellularLocation>
</comment>
<keyword evidence="1 7" id="KW-0963">Cytoplasm</keyword>
<dbReference type="Proteomes" id="UP000177811">
    <property type="component" value="Unassembled WGS sequence"/>
</dbReference>
<dbReference type="PROSITE" id="PS51689">
    <property type="entry name" value="SAM_RNA_A_N6_MT"/>
    <property type="match status" value="1"/>
</dbReference>
<dbReference type="InterPro" id="IPR029063">
    <property type="entry name" value="SAM-dependent_MTases_sf"/>
</dbReference>
<keyword evidence="3 7" id="KW-0489">Methyltransferase</keyword>
<dbReference type="AlphaFoldDB" id="A0A1G2KUF1"/>
<evidence type="ECO:0000313" key="11">
    <source>
        <dbReference type="Proteomes" id="UP000177811"/>
    </source>
</evidence>
<dbReference type="SMART" id="SM00650">
    <property type="entry name" value="rADc"/>
    <property type="match status" value="1"/>
</dbReference>
<dbReference type="InterPro" id="IPR023165">
    <property type="entry name" value="rRNA_Ade_diMease-like_C"/>
</dbReference>
<dbReference type="GO" id="GO:0003723">
    <property type="term" value="F:RNA binding"/>
    <property type="evidence" value="ECO:0007669"/>
    <property type="project" value="UniProtKB-UniRule"/>
</dbReference>
<dbReference type="GO" id="GO:0052908">
    <property type="term" value="F:16S rRNA (adenine(1518)-N(6)/adenine(1519)-N(6))-dimethyltransferase activity"/>
    <property type="evidence" value="ECO:0007669"/>
    <property type="project" value="UniProtKB-EC"/>
</dbReference>
<evidence type="ECO:0000256" key="8">
    <source>
        <dbReference type="PROSITE-ProRule" id="PRU01026"/>
    </source>
</evidence>
<feature type="domain" description="Ribosomal RNA adenine methylase transferase N-terminal" evidence="9">
    <location>
        <begin position="17"/>
        <end position="188"/>
    </location>
</feature>
<feature type="binding site" evidence="7 8">
    <location>
        <position position="10"/>
    </location>
    <ligand>
        <name>S-adenosyl-L-methionine</name>
        <dbReference type="ChEBI" id="CHEBI:59789"/>
    </ligand>
</feature>
<keyword evidence="5 7" id="KW-0949">S-adenosyl-L-methionine</keyword>
<dbReference type="Pfam" id="PF00398">
    <property type="entry name" value="RrnaAD"/>
    <property type="match status" value="1"/>
</dbReference>
<dbReference type="GO" id="GO:0005829">
    <property type="term" value="C:cytosol"/>
    <property type="evidence" value="ECO:0007669"/>
    <property type="project" value="TreeGrafter"/>
</dbReference>
<dbReference type="PANTHER" id="PTHR11727:SF7">
    <property type="entry name" value="DIMETHYLADENOSINE TRANSFERASE-RELATED"/>
    <property type="match status" value="1"/>
</dbReference>
<dbReference type="CDD" id="cd02440">
    <property type="entry name" value="AdoMet_MTases"/>
    <property type="match status" value="1"/>
</dbReference>
<dbReference type="InterPro" id="IPR001737">
    <property type="entry name" value="KsgA/Erm"/>
</dbReference>
<reference evidence="10 11" key="1">
    <citation type="journal article" date="2016" name="Nat. Commun.">
        <title>Thousands of microbial genomes shed light on interconnected biogeochemical processes in an aquifer system.</title>
        <authorList>
            <person name="Anantharaman K."/>
            <person name="Brown C.T."/>
            <person name="Hug L.A."/>
            <person name="Sharon I."/>
            <person name="Castelle C.J."/>
            <person name="Probst A.J."/>
            <person name="Thomas B.C."/>
            <person name="Singh A."/>
            <person name="Wilkins M.J."/>
            <person name="Karaoz U."/>
            <person name="Brodie E.L."/>
            <person name="Williams K.H."/>
            <person name="Hubbard S.S."/>
            <person name="Banfield J.F."/>
        </authorList>
    </citation>
    <scope>NUCLEOTIDE SEQUENCE [LARGE SCALE GENOMIC DNA]</scope>
</reference>
<comment type="catalytic activity">
    <reaction evidence="7">
        <text>adenosine(1518)/adenosine(1519) in 16S rRNA + 4 S-adenosyl-L-methionine = N(6)-dimethyladenosine(1518)/N(6)-dimethyladenosine(1519) in 16S rRNA + 4 S-adenosyl-L-homocysteine + 4 H(+)</text>
        <dbReference type="Rhea" id="RHEA:19609"/>
        <dbReference type="Rhea" id="RHEA-COMP:10232"/>
        <dbReference type="Rhea" id="RHEA-COMP:10233"/>
        <dbReference type="ChEBI" id="CHEBI:15378"/>
        <dbReference type="ChEBI" id="CHEBI:57856"/>
        <dbReference type="ChEBI" id="CHEBI:59789"/>
        <dbReference type="ChEBI" id="CHEBI:74411"/>
        <dbReference type="ChEBI" id="CHEBI:74493"/>
        <dbReference type="EC" id="2.1.1.182"/>
    </reaction>
</comment>
<proteinExistence type="inferred from homology"/>
<evidence type="ECO:0000259" key="9">
    <source>
        <dbReference type="SMART" id="SM00650"/>
    </source>
</evidence>
<comment type="similarity">
    <text evidence="7">Belongs to the class I-like SAM-binding methyltransferase superfamily. rRNA adenine N(6)-methyltransferase family. RsmA subfamily.</text>
</comment>
<accession>A0A1G2KUF1</accession>
<evidence type="ECO:0000256" key="6">
    <source>
        <dbReference type="ARBA" id="ARBA00022884"/>
    </source>
</evidence>
<gene>
    <name evidence="7" type="primary">rsmA</name>
    <name evidence="7" type="synonym">ksgA</name>
    <name evidence="10" type="ORF">A3C16_00150</name>
</gene>
<dbReference type="NCBIfam" id="TIGR00755">
    <property type="entry name" value="ksgA"/>
    <property type="match status" value="1"/>
</dbReference>
<dbReference type="SUPFAM" id="SSF53335">
    <property type="entry name" value="S-adenosyl-L-methionine-dependent methyltransferases"/>
    <property type="match status" value="1"/>
</dbReference>
<dbReference type="InterPro" id="IPR020598">
    <property type="entry name" value="rRNA_Ade_methylase_Trfase_N"/>
</dbReference>
<dbReference type="Gene3D" id="3.40.50.150">
    <property type="entry name" value="Vaccinia Virus protein VP39"/>
    <property type="match status" value="1"/>
</dbReference>
<feature type="binding site" evidence="7 8">
    <location>
        <position position="85"/>
    </location>
    <ligand>
        <name>S-adenosyl-L-methionine</name>
        <dbReference type="ChEBI" id="CHEBI:59789"/>
    </ligand>
</feature>
<evidence type="ECO:0000256" key="7">
    <source>
        <dbReference type="HAMAP-Rule" id="MF_00607"/>
    </source>
</evidence>
<dbReference type="InterPro" id="IPR020596">
    <property type="entry name" value="rRNA_Ade_Mease_Trfase_CS"/>
</dbReference>
<comment type="function">
    <text evidence="7">Specifically dimethylates two adjacent adenosines (A1518 and A1519) in the loop of a conserved hairpin near the 3'-end of 16S rRNA in the 30S particle. May play a critical role in biogenesis of 30S subunits.</text>
</comment>
<organism evidence="10 11">
    <name type="scientific">Candidatus Sungbacteria bacterium RIFCSPHIGHO2_02_FULL_51_29</name>
    <dbReference type="NCBI Taxonomy" id="1802273"/>
    <lineage>
        <taxon>Bacteria</taxon>
        <taxon>Candidatus Sungiibacteriota</taxon>
    </lineage>
</organism>
<keyword evidence="4 7" id="KW-0808">Transferase</keyword>
<evidence type="ECO:0000256" key="4">
    <source>
        <dbReference type="ARBA" id="ARBA00022679"/>
    </source>
</evidence>
<evidence type="ECO:0000256" key="1">
    <source>
        <dbReference type="ARBA" id="ARBA00022490"/>
    </source>
</evidence>
<evidence type="ECO:0000256" key="3">
    <source>
        <dbReference type="ARBA" id="ARBA00022603"/>
    </source>
</evidence>
<feature type="binding site" evidence="7 8">
    <location>
        <position position="37"/>
    </location>
    <ligand>
        <name>S-adenosyl-L-methionine</name>
        <dbReference type="ChEBI" id="CHEBI:59789"/>
    </ligand>
</feature>